<dbReference type="RefSeq" id="WP_073125947.1">
    <property type="nucleotide sequence ID" value="NZ_BAABCH010000098.1"/>
</dbReference>
<feature type="transmembrane region" description="Helical" evidence="1">
    <location>
        <begin position="20"/>
        <end position="38"/>
    </location>
</feature>
<gene>
    <name evidence="2" type="ORF">SAMN04488530_11363</name>
</gene>
<keyword evidence="1" id="KW-0812">Transmembrane</keyword>
<evidence type="ECO:0000313" key="2">
    <source>
        <dbReference type="EMBL" id="SHG98822.1"/>
    </source>
</evidence>
<reference evidence="3" key="1">
    <citation type="submission" date="2016-11" db="EMBL/GenBank/DDBJ databases">
        <authorList>
            <person name="Varghese N."/>
            <person name="Submissions S."/>
        </authorList>
    </citation>
    <scope>NUCLEOTIDE SEQUENCE [LARGE SCALE GENOMIC DNA]</scope>
    <source>
        <strain evidence="3">DSM 2635</strain>
    </source>
</reference>
<accession>A0A1M5PAR2</accession>
<evidence type="ECO:0000313" key="3">
    <source>
        <dbReference type="Proteomes" id="UP000243255"/>
    </source>
</evidence>
<feature type="transmembrane region" description="Helical" evidence="1">
    <location>
        <begin position="45"/>
        <end position="65"/>
    </location>
</feature>
<evidence type="ECO:0008006" key="4">
    <source>
        <dbReference type="Google" id="ProtNLM"/>
    </source>
</evidence>
<evidence type="ECO:0000256" key="1">
    <source>
        <dbReference type="SAM" id="Phobius"/>
    </source>
</evidence>
<sequence>MSNENKLSRFFGCGPCNKDLFGPGFIVLIIIVAILALGEDIIQWLFCDDMALIWIVLIILLLTSFDDGCCC</sequence>
<keyword evidence="3" id="KW-1185">Reference proteome</keyword>
<keyword evidence="1" id="KW-1133">Transmembrane helix</keyword>
<protein>
    <recommendedName>
        <fullName evidence="4">Transmembrane protein</fullName>
    </recommendedName>
</protein>
<name>A0A1M5PAR2_9FIRM</name>
<dbReference type="EMBL" id="FQWX01000013">
    <property type="protein sequence ID" value="SHG98822.1"/>
    <property type="molecule type" value="Genomic_DNA"/>
</dbReference>
<proteinExistence type="predicted"/>
<keyword evidence="1" id="KW-0472">Membrane</keyword>
<dbReference type="Proteomes" id="UP000243255">
    <property type="component" value="Unassembled WGS sequence"/>
</dbReference>
<organism evidence="2 3">
    <name type="scientific">Asaccharospora irregularis DSM 2635</name>
    <dbReference type="NCBI Taxonomy" id="1121321"/>
    <lineage>
        <taxon>Bacteria</taxon>
        <taxon>Bacillati</taxon>
        <taxon>Bacillota</taxon>
        <taxon>Clostridia</taxon>
        <taxon>Peptostreptococcales</taxon>
        <taxon>Peptostreptococcaceae</taxon>
        <taxon>Asaccharospora</taxon>
    </lineage>
</organism>
<dbReference type="AlphaFoldDB" id="A0A1M5PAR2"/>